<keyword evidence="2" id="KW-1185">Reference proteome</keyword>
<evidence type="ECO:0000313" key="1">
    <source>
        <dbReference type="EMBL" id="MBD7986996.1"/>
    </source>
</evidence>
<proteinExistence type="predicted"/>
<comment type="caution">
    <text evidence="1">The sequence shown here is derived from an EMBL/GenBank/DDBJ whole genome shotgun (WGS) entry which is preliminary data.</text>
</comment>
<protein>
    <submittedName>
        <fullName evidence="1">Phytoene/squalene synthase family protein</fullName>
    </submittedName>
</protein>
<name>A0ABR8UG32_9GAMM</name>
<dbReference type="Proteomes" id="UP000647183">
    <property type="component" value="Unassembled WGS sequence"/>
</dbReference>
<reference evidence="1 2" key="1">
    <citation type="submission" date="2020-08" db="EMBL/GenBank/DDBJ databases">
        <title>A Genomic Blueprint of the Chicken Gut Microbiome.</title>
        <authorList>
            <person name="Gilroy R."/>
            <person name="Ravi A."/>
            <person name="Getino M."/>
            <person name="Pursley I."/>
            <person name="Horton D.L."/>
            <person name="Alikhan N.-F."/>
            <person name="Baker D."/>
            <person name="Gharbi K."/>
            <person name="Hall N."/>
            <person name="Watson M."/>
            <person name="Adriaenssens E.M."/>
            <person name="Foster-Nyarko E."/>
            <person name="Jarju S."/>
            <person name="Secka A."/>
            <person name="Antonio M."/>
            <person name="Oren A."/>
            <person name="Chaudhuri R."/>
            <person name="La Ragione R.M."/>
            <person name="Hildebrand F."/>
            <person name="Pallen M.J."/>
        </authorList>
    </citation>
    <scope>NUCLEOTIDE SEQUENCE [LARGE SCALE GENOMIC DNA]</scope>
    <source>
        <strain evidence="1 2">Sa2BVA3</strain>
    </source>
</reference>
<gene>
    <name evidence="1" type="ORF">H9645_03005</name>
</gene>
<evidence type="ECO:0000313" key="2">
    <source>
        <dbReference type="Proteomes" id="UP000647183"/>
    </source>
</evidence>
<sequence>MSVDVDVRDGASSFVEKWRARWPEWEFGMVFVPVAQRPLAEAWLSLLNELAEAAWGGGDPTPGLAKLAWWQEELGGWSKGARRHPLGALLQPRPAPWLQLGRALPDLRALRGDGVDDLVGPVTDAASIAGTQVPGEEAGRDFAAAVAACEAALFDGRTGDDSVAAVLQSVRDERVLMRGAAIEPATTARPGRPGCRLRGVQMALAAARLARPGVPVSPLRALLGAWRGARRAG</sequence>
<dbReference type="EMBL" id="JACSQJ010000001">
    <property type="protein sequence ID" value="MBD7986996.1"/>
    <property type="molecule type" value="Genomic_DNA"/>
</dbReference>
<accession>A0ABR8UG32</accession>
<organism evidence="1 2">
    <name type="scientific">Luteimonas colneyensis</name>
    <dbReference type="NCBI Taxonomy" id="2762230"/>
    <lineage>
        <taxon>Bacteria</taxon>
        <taxon>Pseudomonadati</taxon>
        <taxon>Pseudomonadota</taxon>
        <taxon>Gammaproteobacteria</taxon>
        <taxon>Lysobacterales</taxon>
        <taxon>Lysobacteraceae</taxon>
        <taxon>Luteimonas</taxon>
    </lineage>
</organism>
<dbReference type="RefSeq" id="WP_191728228.1">
    <property type="nucleotide sequence ID" value="NZ_JACSQJ010000001.1"/>
</dbReference>